<reference evidence="2" key="1">
    <citation type="submission" date="2016-03" db="EMBL/GenBank/DDBJ databases">
        <title>Mechanisms controlling the formation of the plant cell surface in tip-growing cells are functionally conserved among land plants.</title>
        <authorList>
            <person name="Honkanen S."/>
            <person name="Jones V.A."/>
            <person name="Morieri G."/>
            <person name="Champion C."/>
            <person name="Hetherington A.J."/>
            <person name="Kelly S."/>
            <person name="Saint-Marcoux D."/>
            <person name="Proust H."/>
            <person name="Prescott H."/>
            <person name="Dolan L."/>
        </authorList>
    </citation>
    <scope>NUCLEOTIDE SEQUENCE [LARGE SCALE GENOMIC DNA]</scope>
    <source>
        <tissue evidence="2">Whole gametophyte</tissue>
    </source>
</reference>
<sequence>MYLPASTKEAGQERAGLRAWGLGLGLERAHSRGAGAGAAAGRGGEGEKREVRRRPGPGRGLSKRDISEESAFVVVVVVGIRRGTQENVGAAGEEAGREGHDAGTQAAAREGSFGGDCVLPSRVFSRSISFFRILDDDAYRARIRGGSACRRRVSLWYAELRSWAAVSSVVRGFENRKLEIETCYFDGLALELGANRA</sequence>
<gene>
    <name evidence="2" type="ORF">AXG93_3884s1110</name>
</gene>
<accession>A0A176WC74</accession>
<evidence type="ECO:0000313" key="3">
    <source>
        <dbReference type="Proteomes" id="UP000077202"/>
    </source>
</evidence>
<protein>
    <submittedName>
        <fullName evidence="2">Uncharacterized protein</fullName>
    </submittedName>
</protein>
<comment type="caution">
    <text evidence="2">The sequence shown here is derived from an EMBL/GenBank/DDBJ whole genome shotgun (WGS) entry which is preliminary data.</text>
</comment>
<feature type="region of interest" description="Disordered" evidence="1">
    <location>
        <begin position="31"/>
        <end position="63"/>
    </location>
</feature>
<dbReference type="EMBL" id="LVLJ01001430">
    <property type="protein sequence ID" value="OAE29716.1"/>
    <property type="molecule type" value="Genomic_DNA"/>
</dbReference>
<evidence type="ECO:0000256" key="1">
    <source>
        <dbReference type="SAM" id="MobiDB-lite"/>
    </source>
</evidence>
<dbReference type="AlphaFoldDB" id="A0A176WC74"/>
<feature type="compositionally biased region" description="Gly residues" evidence="1">
    <location>
        <begin position="34"/>
        <end position="43"/>
    </location>
</feature>
<evidence type="ECO:0000313" key="2">
    <source>
        <dbReference type="EMBL" id="OAE29716.1"/>
    </source>
</evidence>
<name>A0A176WC74_MARPO</name>
<keyword evidence="3" id="KW-1185">Reference proteome</keyword>
<dbReference type="Proteomes" id="UP000077202">
    <property type="component" value="Unassembled WGS sequence"/>
</dbReference>
<organism evidence="2 3">
    <name type="scientific">Marchantia polymorpha subsp. ruderalis</name>
    <dbReference type="NCBI Taxonomy" id="1480154"/>
    <lineage>
        <taxon>Eukaryota</taxon>
        <taxon>Viridiplantae</taxon>
        <taxon>Streptophyta</taxon>
        <taxon>Embryophyta</taxon>
        <taxon>Marchantiophyta</taxon>
        <taxon>Marchantiopsida</taxon>
        <taxon>Marchantiidae</taxon>
        <taxon>Marchantiales</taxon>
        <taxon>Marchantiaceae</taxon>
        <taxon>Marchantia</taxon>
    </lineage>
</organism>
<proteinExistence type="predicted"/>